<gene>
    <name evidence="1" type="ordered locus">BCE_0828</name>
</gene>
<evidence type="ECO:0000313" key="2">
    <source>
        <dbReference type="Proteomes" id="UP000002527"/>
    </source>
</evidence>
<dbReference type="Proteomes" id="UP000002527">
    <property type="component" value="Chromosome"/>
</dbReference>
<evidence type="ECO:0000313" key="1">
    <source>
        <dbReference type="EMBL" id="AAS39759.1"/>
    </source>
</evidence>
<accession>Q73D86</accession>
<dbReference type="HOGENOM" id="CLU_3265173_0_0_9"/>
<protein>
    <submittedName>
        <fullName evidence="1">Uncharacterized protein</fullName>
    </submittedName>
</protein>
<organism evidence="1 2">
    <name type="scientific">Bacillus cereus (strain ATCC 10987 / NRS 248)</name>
    <dbReference type="NCBI Taxonomy" id="222523"/>
    <lineage>
        <taxon>Bacteria</taxon>
        <taxon>Bacillati</taxon>
        <taxon>Bacillota</taxon>
        <taxon>Bacilli</taxon>
        <taxon>Bacillales</taxon>
        <taxon>Bacillaceae</taxon>
        <taxon>Bacillus</taxon>
        <taxon>Bacillus cereus group</taxon>
    </lineage>
</organism>
<sequence>MMVMVNEKTLIAPYHDLLFSTNWLYTNVYSGYAAYYSCRWI</sequence>
<dbReference type="EMBL" id="AE017194">
    <property type="protein sequence ID" value="AAS39759.1"/>
    <property type="molecule type" value="Genomic_DNA"/>
</dbReference>
<name>Q73D86_BACC1</name>
<dbReference type="KEGG" id="bca:BCE_0828"/>
<proteinExistence type="predicted"/>
<reference evidence="1 2" key="1">
    <citation type="journal article" date="2004" name="Nucleic Acids Res.">
        <title>The genome sequence of Bacillus cereus ATCC 10987 reveals metabolic adaptations and a large plasmid related to Bacillus anthracis pXO1.</title>
        <authorList>
            <person name="Rasko D.A."/>
            <person name="Ravel J."/>
            <person name="Okstad O.A."/>
            <person name="Helgason E."/>
            <person name="Cer R.Z."/>
            <person name="Jiang L."/>
            <person name="Shores K.A."/>
            <person name="Fouts D.E."/>
            <person name="Tourasse N.J."/>
            <person name="Angiuoli S.V."/>
            <person name="Kolonay J."/>
            <person name="Nelson W.C."/>
            <person name="Kolsto A.-B."/>
            <person name="Fraser C.M."/>
            <person name="Read T.D."/>
        </authorList>
    </citation>
    <scope>NUCLEOTIDE SEQUENCE [LARGE SCALE GENOMIC DNA]</scope>
    <source>
        <strain evidence="2">ATCC 10987 / NRS 248</strain>
    </source>
</reference>
<dbReference type="AlphaFoldDB" id="Q73D86"/>